<keyword evidence="2 4" id="KW-0548">Nucleotidyltransferase</keyword>
<organism evidence="5 6">
    <name type="scientific">Methylacidiphilum kamchatkense Kam1</name>
    <dbReference type="NCBI Taxonomy" id="1202785"/>
    <lineage>
        <taxon>Bacteria</taxon>
        <taxon>Pseudomonadati</taxon>
        <taxon>Verrucomicrobiota</taxon>
        <taxon>Methylacidiphilae</taxon>
        <taxon>Methylacidiphilales</taxon>
        <taxon>Methylacidiphilaceae</taxon>
        <taxon>Methylacidiphilum (ex Ratnadevi et al. 2023)</taxon>
    </lineage>
</organism>
<dbReference type="Gene3D" id="3.90.550.10">
    <property type="entry name" value="Spore Coat Polysaccharide Biosynthesis Protein SpsA, Chain A"/>
    <property type="match status" value="1"/>
</dbReference>
<keyword evidence="4" id="KW-0963">Cytoplasm</keyword>
<dbReference type="PANTHER" id="PTHR42866:SF2">
    <property type="entry name" value="3-DEOXY-MANNO-OCTULOSONATE CYTIDYLYLTRANSFERASE, MITOCHONDRIAL"/>
    <property type="match status" value="1"/>
</dbReference>
<dbReference type="RefSeq" id="WP_244946173.1">
    <property type="nucleotide sequence ID" value="NZ_CP037899.1"/>
</dbReference>
<dbReference type="Proteomes" id="UP000315925">
    <property type="component" value="Chromosome"/>
</dbReference>
<dbReference type="EMBL" id="CP037899">
    <property type="protein sequence ID" value="QDQ42218.1"/>
    <property type="molecule type" value="Genomic_DNA"/>
</dbReference>
<keyword evidence="1 4" id="KW-0808">Transferase</keyword>
<evidence type="ECO:0000256" key="3">
    <source>
        <dbReference type="ARBA" id="ARBA00022985"/>
    </source>
</evidence>
<dbReference type="Pfam" id="PF02348">
    <property type="entry name" value="CTP_transf_3"/>
    <property type="match status" value="1"/>
</dbReference>
<dbReference type="GO" id="GO:0009103">
    <property type="term" value="P:lipopolysaccharide biosynthetic process"/>
    <property type="evidence" value="ECO:0007669"/>
    <property type="project" value="UniProtKB-UniRule"/>
</dbReference>
<proteinExistence type="inferred from homology"/>
<dbReference type="GO" id="GO:0008690">
    <property type="term" value="F:3-deoxy-manno-octulosonate cytidylyltransferase activity"/>
    <property type="evidence" value="ECO:0007669"/>
    <property type="project" value="UniProtKB-UniRule"/>
</dbReference>
<comment type="pathway">
    <text evidence="4">Nucleotide-sugar biosynthesis; CMP-3-deoxy-D-manno-octulosonate biosynthesis; CMP-3-deoxy-D-manno-octulosonate from 3-deoxy-D-manno-octulosonate and CTP: step 1/1.</text>
</comment>
<dbReference type="PANTHER" id="PTHR42866">
    <property type="entry name" value="3-DEOXY-MANNO-OCTULOSONATE CYTIDYLYLTRANSFERASE"/>
    <property type="match status" value="1"/>
</dbReference>
<dbReference type="EC" id="2.7.7.38" evidence="4"/>
<comment type="subcellular location">
    <subcellularLocation>
        <location evidence="4">Cytoplasm</location>
    </subcellularLocation>
</comment>
<dbReference type="STRING" id="1202785.A946_07785"/>
<evidence type="ECO:0000256" key="4">
    <source>
        <dbReference type="HAMAP-Rule" id="MF_00057"/>
    </source>
</evidence>
<sequence>MSNRSLFLKEAKSHSESFMTTIIVIPARWGSSRFPGKPLAMLGGKPLIQWAWERAMECKRAKKVVVATDDQRIFDVVKGFGGEPLMTKSSHLSGTDRVAEVAALYKADRYVNFQGDEPFLPGKEIDRLIEGMGAAPIATLARKLMEDSERKNPNVVKVVCDVDGFAIYFSRAPIPFLKNKTINYSLQAHVGIYAFSSWALQKFISLPYGILEQVESLEQLRAIENRIPIRVVSTAYQTVAIDTPEDLSKADQMLKHNKELL</sequence>
<reference evidence="6" key="1">
    <citation type="submission" date="2019-03" db="EMBL/GenBank/DDBJ databases">
        <title>Complete genome of Methylacidiphilum kamchatkense Kam1.</title>
        <authorList>
            <person name="Kruse T."/>
            <person name="Murarilal Ratnadevi C."/>
            <person name="Erikstad H.-A."/>
            <person name="Birkeland N.-K."/>
        </authorList>
    </citation>
    <scope>NUCLEOTIDE SEQUENCE [LARGE SCALE GENOMIC DNA]</scope>
    <source>
        <strain evidence="6">kam1</strain>
    </source>
</reference>
<keyword evidence="3 4" id="KW-0448">Lipopolysaccharide biosynthesis</keyword>
<dbReference type="CDD" id="cd02517">
    <property type="entry name" value="CMP-KDO-Synthetase"/>
    <property type="match status" value="1"/>
</dbReference>
<comment type="similarity">
    <text evidence="4">Belongs to the KdsB family.</text>
</comment>
<gene>
    <name evidence="4" type="primary">kdsB</name>
    <name evidence="5" type="ORF">kam1_986</name>
</gene>
<evidence type="ECO:0000256" key="1">
    <source>
        <dbReference type="ARBA" id="ARBA00022679"/>
    </source>
</evidence>
<dbReference type="UniPathway" id="UPA00358">
    <property type="reaction ID" value="UER00476"/>
</dbReference>
<dbReference type="InterPro" id="IPR029044">
    <property type="entry name" value="Nucleotide-diphossugar_trans"/>
</dbReference>
<dbReference type="GO" id="GO:0033468">
    <property type="term" value="P:CMP-keto-3-deoxy-D-manno-octulosonic acid biosynthetic process"/>
    <property type="evidence" value="ECO:0007669"/>
    <property type="project" value="UniProtKB-UniRule"/>
</dbReference>
<evidence type="ECO:0000313" key="5">
    <source>
        <dbReference type="EMBL" id="QDQ42218.1"/>
    </source>
</evidence>
<dbReference type="InterPro" id="IPR003329">
    <property type="entry name" value="Cytidylyl_trans"/>
</dbReference>
<dbReference type="NCBIfam" id="NF003952">
    <property type="entry name" value="PRK05450.1-5"/>
    <property type="match status" value="1"/>
</dbReference>
<dbReference type="AlphaFoldDB" id="A0A516TLU6"/>
<dbReference type="SUPFAM" id="SSF53448">
    <property type="entry name" value="Nucleotide-diphospho-sugar transferases"/>
    <property type="match status" value="1"/>
</dbReference>
<dbReference type="HAMAP" id="MF_00057">
    <property type="entry name" value="KdsB"/>
    <property type="match status" value="1"/>
</dbReference>
<evidence type="ECO:0000313" key="6">
    <source>
        <dbReference type="Proteomes" id="UP000315925"/>
    </source>
</evidence>
<accession>A0A516TLU6</accession>
<dbReference type="InterPro" id="IPR004528">
    <property type="entry name" value="KdsB"/>
</dbReference>
<protein>
    <recommendedName>
        <fullName evidence="4">3-deoxy-manno-octulosonate cytidylyltransferase</fullName>
        <ecNumber evidence="4">2.7.7.38</ecNumber>
    </recommendedName>
    <alternativeName>
        <fullName evidence="4">CMP-2-keto-3-deoxyoctulosonic acid synthase</fullName>
        <shortName evidence="4">CKS</shortName>
        <shortName evidence="4">CMP-KDO synthase</shortName>
    </alternativeName>
</protein>
<comment type="catalytic activity">
    <reaction evidence="4">
        <text>3-deoxy-alpha-D-manno-oct-2-ulosonate + CTP = CMP-3-deoxy-beta-D-manno-octulosonate + diphosphate</text>
        <dbReference type="Rhea" id="RHEA:23448"/>
        <dbReference type="ChEBI" id="CHEBI:33019"/>
        <dbReference type="ChEBI" id="CHEBI:37563"/>
        <dbReference type="ChEBI" id="CHEBI:85986"/>
        <dbReference type="ChEBI" id="CHEBI:85987"/>
        <dbReference type="EC" id="2.7.7.38"/>
    </reaction>
</comment>
<name>A0A516TLU6_9BACT</name>
<dbReference type="KEGG" id="mkc:kam1_986"/>
<dbReference type="NCBIfam" id="TIGR00466">
    <property type="entry name" value="kdsB"/>
    <property type="match status" value="1"/>
</dbReference>
<dbReference type="NCBIfam" id="NF003950">
    <property type="entry name" value="PRK05450.1-3"/>
    <property type="match status" value="1"/>
</dbReference>
<evidence type="ECO:0000256" key="2">
    <source>
        <dbReference type="ARBA" id="ARBA00022695"/>
    </source>
</evidence>
<dbReference type="GO" id="GO:0005829">
    <property type="term" value="C:cytosol"/>
    <property type="evidence" value="ECO:0007669"/>
    <property type="project" value="TreeGrafter"/>
</dbReference>
<comment type="function">
    <text evidence="4">Activates KDO (a required 8-carbon sugar) for incorporation into bacterial lipopolysaccharide in Gram-negative bacteria.</text>
</comment>
<dbReference type="NCBIfam" id="NF009905">
    <property type="entry name" value="PRK13368.1"/>
    <property type="match status" value="1"/>
</dbReference>